<dbReference type="SFLD" id="SFLDS00029">
    <property type="entry name" value="Radical_SAM"/>
    <property type="match status" value="1"/>
</dbReference>
<feature type="domain" description="Radical SAM core" evidence="7">
    <location>
        <begin position="62"/>
        <end position="291"/>
    </location>
</feature>
<dbReference type="InterPro" id="IPR013785">
    <property type="entry name" value="Aldolase_TIM"/>
</dbReference>
<dbReference type="Gene3D" id="3.20.20.70">
    <property type="entry name" value="Aldolase class I"/>
    <property type="match status" value="1"/>
</dbReference>
<dbReference type="RefSeq" id="WP_151966121.1">
    <property type="nucleotide sequence ID" value="NZ_AP019860.1"/>
</dbReference>
<dbReference type="SMART" id="SM00729">
    <property type="entry name" value="Elp3"/>
    <property type="match status" value="1"/>
</dbReference>
<evidence type="ECO:0000256" key="3">
    <source>
        <dbReference type="ARBA" id="ARBA00022723"/>
    </source>
</evidence>
<dbReference type="GO" id="GO:0046872">
    <property type="term" value="F:metal ion binding"/>
    <property type="evidence" value="ECO:0007669"/>
    <property type="project" value="UniProtKB-KW"/>
</dbReference>
<dbReference type="Proteomes" id="UP000326354">
    <property type="component" value="Chromosome"/>
</dbReference>
<dbReference type="Pfam" id="PF04055">
    <property type="entry name" value="Radical_SAM"/>
    <property type="match status" value="1"/>
</dbReference>
<dbReference type="SFLD" id="SFLDG01067">
    <property type="entry name" value="SPASM/twitch_domain_containing"/>
    <property type="match status" value="1"/>
</dbReference>
<organism evidence="8 9">
    <name type="scientific">Uabimicrobium amorphum</name>
    <dbReference type="NCBI Taxonomy" id="2596890"/>
    <lineage>
        <taxon>Bacteria</taxon>
        <taxon>Pseudomonadati</taxon>
        <taxon>Planctomycetota</taxon>
        <taxon>Candidatus Uabimicrobiia</taxon>
        <taxon>Candidatus Uabimicrobiales</taxon>
        <taxon>Candidatus Uabimicrobiaceae</taxon>
        <taxon>Candidatus Uabimicrobium</taxon>
    </lineage>
</organism>
<evidence type="ECO:0000256" key="4">
    <source>
        <dbReference type="ARBA" id="ARBA00023004"/>
    </source>
</evidence>
<dbReference type="InterPro" id="IPR050377">
    <property type="entry name" value="Radical_SAM_PqqE_MftC-like"/>
</dbReference>
<dbReference type="CDD" id="cd01335">
    <property type="entry name" value="Radical_SAM"/>
    <property type="match status" value="1"/>
</dbReference>
<dbReference type="EMBL" id="AP019860">
    <property type="protein sequence ID" value="BBM81856.1"/>
    <property type="molecule type" value="Genomic_DNA"/>
</dbReference>
<dbReference type="OrthoDB" id="9795504at2"/>
<dbReference type="InterPro" id="IPR007197">
    <property type="entry name" value="rSAM"/>
</dbReference>
<evidence type="ECO:0000259" key="7">
    <source>
        <dbReference type="PROSITE" id="PS51918"/>
    </source>
</evidence>
<keyword evidence="3" id="KW-0479">Metal-binding</keyword>
<dbReference type="GO" id="GO:0051536">
    <property type="term" value="F:iron-sulfur cluster binding"/>
    <property type="evidence" value="ECO:0007669"/>
    <property type="project" value="UniProtKB-KW"/>
</dbReference>
<dbReference type="KEGG" id="uam:UABAM_00197"/>
<evidence type="ECO:0000256" key="6">
    <source>
        <dbReference type="SAM" id="Coils"/>
    </source>
</evidence>
<evidence type="ECO:0000256" key="5">
    <source>
        <dbReference type="ARBA" id="ARBA00023014"/>
    </source>
</evidence>
<dbReference type="GO" id="GO:0003824">
    <property type="term" value="F:catalytic activity"/>
    <property type="evidence" value="ECO:0007669"/>
    <property type="project" value="InterPro"/>
</dbReference>
<reference evidence="8 9" key="1">
    <citation type="submission" date="2019-08" db="EMBL/GenBank/DDBJ databases">
        <title>Complete genome sequence of Candidatus Uab amorphum.</title>
        <authorList>
            <person name="Shiratori T."/>
            <person name="Suzuki S."/>
            <person name="Kakizawa Y."/>
            <person name="Ishida K."/>
        </authorList>
    </citation>
    <scope>NUCLEOTIDE SEQUENCE [LARGE SCALE GENOMIC DNA]</scope>
    <source>
        <strain evidence="8 9">SRT547</strain>
    </source>
</reference>
<proteinExistence type="predicted"/>
<dbReference type="PANTHER" id="PTHR11228">
    <property type="entry name" value="RADICAL SAM DOMAIN PROTEIN"/>
    <property type="match status" value="1"/>
</dbReference>
<dbReference type="AlphaFoldDB" id="A0A5S9II15"/>
<evidence type="ECO:0000313" key="8">
    <source>
        <dbReference type="EMBL" id="BBM81856.1"/>
    </source>
</evidence>
<keyword evidence="6" id="KW-0175">Coiled coil</keyword>
<dbReference type="InterPro" id="IPR006638">
    <property type="entry name" value="Elp3/MiaA/NifB-like_rSAM"/>
</dbReference>
<comment type="cofactor">
    <cofactor evidence="1">
        <name>[4Fe-4S] cluster</name>
        <dbReference type="ChEBI" id="CHEBI:49883"/>
    </cofactor>
</comment>
<accession>A0A5S9II15</accession>
<dbReference type="PANTHER" id="PTHR11228:SF34">
    <property type="entry name" value="TUNGSTEN-CONTAINING ALDEHYDE FERREDOXIN OXIDOREDUCTASE COFACTOR MODIFYING PROTEIN"/>
    <property type="match status" value="1"/>
</dbReference>
<dbReference type="InterPro" id="IPR058240">
    <property type="entry name" value="rSAM_sf"/>
</dbReference>
<evidence type="ECO:0000256" key="2">
    <source>
        <dbReference type="ARBA" id="ARBA00022691"/>
    </source>
</evidence>
<feature type="coiled-coil region" evidence="6">
    <location>
        <begin position="270"/>
        <end position="297"/>
    </location>
</feature>
<evidence type="ECO:0000313" key="9">
    <source>
        <dbReference type="Proteomes" id="UP000326354"/>
    </source>
</evidence>
<dbReference type="SUPFAM" id="SSF102114">
    <property type="entry name" value="Radical SAM enzymes"/>
    <property type="match status" value="1"/>
</dbReference>
<dbReference type="PROSITE" id="PS51918">
    <property type="entry name" value="RADICAL_SAM"/>
    <property type="match status" value="1"/>
</dbReference>
<gene>
    <name evidence="8" type="ORF">UABAM_00197</name>
</gene>
<protein>
    <submittedName>
        <fullName evidence="8">Radical SAM protein</fullName>
    </submittedName>
</protein>
<evidence type="ECO:0000256" key="1">
    <source>
        <dbReference type="ARBA" id="ARBA00001966"/>
    </source>
</evidence>
<keyword evidence="9" id="KW-1185">Reference proteome</keyword>
<keyword evidence="4" id="KW-0408">Iron</keyword>
<name>A0A5S9II15_UABAM</name>
<keyword evidence="5" id="KW-0411">Iron-sulfur</keyword>
<sequence>MVKTIQNTKEKQVELSSIHDFAGKLLQPETIQSLKEYVKWQAKLRGTPEAARDITDLAEIPDYAPISINLDITTSCNYACDHCVDMDILNKAIRYNHERLLDSIKLMADKGLKSIIVIGGGEPTIYPKFGEAIRFMKSLGLQVAIVSNGSRNEKIAEIADCLEKKDWVRLSLDSGSDDIFQKMHKPRKAVNLPEICEKVSLIKNVNPDVQVGFSYIITWKGAFINDTNIVENLHEMVMAAKLAKDSGFDYISFKPFLTRAEDNNAEIVDLKEKENHFANVVKQIQEYVAEAKKLEDDTFKVFESTNLKVLINNSASDYMHQPQMCHMQFFRQVLSPLGMFNCPVYRNQPHGKLGARDTYSTNEKFGDVKKEMAKLLFSFNATEQCKEVTCLYNHVNWWIEDLIANPYKLDELQAKEMIEPDYYL</sequence>
<keyword evidence="2" id="KW-0949">S-adenosyl-L-methionine</keyword>